<gene>
    <name evidence="2" type="ORF">SRO942_LOCUS45817</name>
</gene>
<dbReference type="AlphaFoldDB" id="A0A8S2XVZ4"/>
<dbReference type="Proteomes" id="UP000681722">
    <property type="component" value="Unassembled WGS sequence"/>
</dbReference>
<proteinExistence type="predicted"/>
<feature type="non-terminal residue" evidence="2">
    <location>
        <position position="1"/>
    </location>
</feature>
<evidence type="ECO:0000313" key="3">
    <source>
        <dbReference type="Proteomes" id="UP000681722"/>
    </source>
</evidence>
<dbReference type="EMBL" id="CAJOBC010109976">
    <property type="protein sequence ID" value="CAF4522021.1"/>
    <property type="molecule type" value="Genomic_DNA"/>
</dbReference>
<feature type="region of interest" description="Disordered" evidence="1">
    <location>
        <begin position="1"/>
        <end position="36"/>
    </location>
</feature>
<protein>
    <submittedName>
        <fullName evidence="2">Uncharacterized protein</fullName>
    </submittedName>
</protein>
<evidence type="ECO:0000256" key="1">
    <source>
        <dbReference type="SAM" id="MobiDB-lite"/>
    </source>
</evidence>
<comment type="caution">
    <text evidence="2">The sequence shown here is derived from an EMBL/GenBank/DDBJ whole genome shotgun (WGS) entry which is preliminary data.</text>
</comment>
<organism evidence="2 3">
    <name type="scientific">Didymodactylos carnosus</name>
    <dbReference type="NCBI Taxonomy" id="1234261"/>
    <lineage>
        <taxon>Eukaryota</taxon>
        <taxon>Metazoa</taxon>
        <taxon>Spiralia</taxon>
        <taxon>Gnathifera</taxon>
        <taxon>Rotifera</taxon>
        <taxon>Eurotatoria</taxon>
        <taxon>Bdelloidea</taxon>
        <taxon>Philodinida</taxon>
        <taxon>Philodinidae</taxon>
        <taxon>Didymodactylos</taxon>
    </lineage>
</organism>
<feature type="compositionally biased region" description="Polar residues" evidence="1">
    <location>
        <begin position="16"/>
        <end position="34"/>
    </location>
</feature>
<accession>A0A8S2XVZ4</accession>
<evidence type="ECO:0000313" key="2">
    <source>
        <dbReference type="EMBL" id="CAF4522021.1"/>
    </source>
</evidence>
<reference evidence="2" key="1">
    <citation type="submission" date="2021-02" db="EMBL/GenBank/DDBJ databases">
        <authorList>
            <person name="Nowell W R."/>
        </authorList>
    </citation>
    <scope>NUCLEOTIDE SEQUENCE</scope>
</reference>
<name>A0A8S2XVZ4_9BILA</name>
<sequence>MGRSRNKTSFGCGGRPSNSAAGSTIKVSCKSNGSGEDPTLMSFCFVKALQPTSNSNGSGATISVSTVP</sequence>